<dbReference type="RefSeq" id="WP_076585741.1">
    <property type="nucleotide sequence ID" value="NZ_JABEYA020000001.1"/>
</dbReference>
<keyword evidence="3" id="KW-1185">Reference proteome</keyword>
<evidence type="ECO:0000256" key="1">
    <source>
        <dbReference type="SAM" id="SignalP"/>
    </source>
</evidence>
<comment type="caution">
    <text evidence="2">The sequence shown here is derived from an EMBL/GenBank/DDBJ whole genome shotgun (WGS) entry which is preliminary data.</text>
</comment>
<feature type="chain" id="PRO_5046942119" evidence="1">
    <location>
        <begin position="21"/>
        <end position="218"/>
    </location>
</feature>
<dbReference type="Proteomes" id="UP001238540">
    <property type="component" value="Unassembled WGS sequence"/>
</dbReference>
<proteinExistence type="predicted"/>
<evidence type="ECO:0000313" key="3">
    <source>
        <dbReference type="Proteomes" id="UP001238540"/>
    </source>
</evidence>
<feature type="signal peptide" evidence="1">
    <location>
        <begin position="1"/>
        <end position="20"/>
    </location>
</feature>
<sequence>MKKKIALICFVTCLSAQTQAENNPEIFDATPEGVLTKFESMHQVRDRMKQDGYTQHRCGIQSIKQGTPAQQQAETPHSQIQCFYSKPGALPSEESELAYWHLNIAYNSQSKLYKAGNEFTDYYQTHIYTHEPLYLLDAGPHYYSERARLQAMGMTIGECNLQQIYYFMKPTESTYLSHVASCPVYQAEGELSGHIKVEIDYTSDNMGYSEKSVNFVSL</sequence>
<evidence type="ECO:0000313" key="2">
    <source>
        <dbReference type="EMBL" id="MDN3610769.1"/>
    </source>
</evidence>
<name>A0ABT8BWK3_9VIBR</name>
<keyword evidence="1" id="KW-0732">Signal</keyword>
<gene>
    <name evidence="2" type="ORF">QWZ16_13770</name>
</gene>
<dbReference type="EMBL" id="JAUFQC010000001">
    <property type="protein sequence ID" value="MDN3610769.1"/>
    <property type="molecule type" value="Genomic_DNA"/>
</dbReference>
<accession>A0ABT8BWK3</accession>
<organism evidence="2 3">
    <name type="scientific">Vibrio ostreicida</name>
    <dbReference type="NCBI Taxonomy" id="526588"/>
    <lineage>
        <taxon>Bacteria</taxon>
        <taxon>Pseudomonadati</taxon>
        <taxon>Pseudomonadota</taxon>
        <taxon>Gammaproteobacteria</taxon>
        <taxon>Vibrionales</taxon>
        <taxon>Vibrionaceae</taxon>
        <taxon>Vibrio</taxon>
    </lineage>
</organism>
<reference evidence="3" key="1">
    <citation type="journal article" date="2019" name="Int. J. Syst. Evol. Microbiol.">
        <title>The Global Catalogue of Microorganisms (GCM) 10K type strain sequencing project: providing services to taxonomists for standard genome sequencing and annotation.</title>
        <authorList>
            <consortium name="The Broad Institute Genomics Platform"/>
            <consortium name="The Broad Institute Genome Sequencing Center for Infectious Disease"/>
            <person name="Wu L."/>
            <person name="Ma J."/>
        </authorList>
    </citation>
    <scope>NUCLEOTIDE SEQUENCE [LARGE SCALE GENOMIC DNA]</scope>
    <source>
        <strain evidence="3">CECT 7398</strain>
    </source>
</reference>
<protein>
    <submittedName>
        <fullName evidence="2">Uncharacterized protein</fullName>
    </submittedName>
</protein>